<evidence type="ECO:0000313" key="1">
    <source>
        <dbReference type="EMBL" id="KAI4590580.1"/>
    </source>
</evidence>
<sequence length="560" mass="63077">MEINQELRLQLAKYKQDFRDLTEKFLISQATAYSLANQLQKYKCEACKDIVESVLGEKLLFEVRRPAEKPADKPTLDERLTMCDTLIRSQARELTQLRQTLQDGKDDSVLLKQHLKDLLTHNDQGSHQGQGFRERLSEGYRLAERIACKLSPEIYEDDDDEQAQEKLTPSMELQEVEKREVTEESKDECGLMPSILQGSSDSHQPYSNDKFKDLEADLSQDGACGCSHAKEEEIPTNISDNENYHKPMSRQELPFPSVNLQDNEKKVVFQQSQDECVSVPSTLQEGSACNQPYSDGKFAFDEETVVSAVDEACGCSHAEEDEIPIGLPENQNDHDDMKGPEVVAPRFSRQLPQMRGNGVPRDSPDEYYLTSSVLPGLSDSFWPYRSNAIFSLEDVDVSYAWDVTKNLADLEDEEDQDIISSSVEQLVVEENEVQPDSLDECYLAASVGHHLTGSCHPYRSASFPTERREVCLALDVNGDTWEDCHRGPVSFPGSEVPTSQAQLQKSTHVTDCLQRQLDQHFDCGDSKAMLGLSSTIWDLNSNSDSGNQGPLFLDTNYFRN</sequence>
<accession>A0ACB9VMH8</accession>
<organism evidence="1 2">
    <name type="scientific">Ovis ammon polii x Ovis aries</name>
    <dbReference type="NCBI Taxonomy" id="2918886"/>
    <lineage>
        <taxon>Eukaryota</taxon>
        <taxon>Metazoa</taxon>
        <taxon>Chordata</taxon>
        <taxon>Craniata</taxon>
        <taxon>Vertebrata</taxon>
        <taxon>Euteleostomi</taxon>
        <taxon>Mammalia</taxon>
        <taxon>Eutheria</taxon>
        <taxon>Laurasiatheria</taxon>
        <taxon>Artiodactyla</taxon>
        <taxon>Ruminantia</taxon>
        <taxon>Pecora</taxon>
        <taxon>Bovidae</taxon>
        <taxon>Caprinae</taxon>
        <taxon>Ovis</taxon>
    </lineage>
</organism>
<name>A0ACB9VMH8_9CETA</name>
<keyword evidence="2" id="KW-1185">Reference proteome</keyword>
<proteinExistence type="predicted"/>
<gene>
    <name evidence="1" type="ORF">MJG53_001629</name>
</gene>
<dbReference type="EMBL" id="CM043026">
    <property type="protein sequence ID" value="KAI4590580.1"/>
    <property type="molecule type" value="Genomic_DNA"/>
</dbReference>
<protein>
    <submittedName>
        <fullName evidence="1">Uncharacterized protein</fullName>
    </submittedName>
</protein>
<comment type="caution">
    <text evidence="1">The sequence shown here is derived from an EMBL/GenBank/DDBJ whole genome shotgun (WGS) entry which is preliminary data.</text>
</comment>
<reference evidence="1" key="1">
    <citation type="submission" date="2022-03" db="EMBL/GenBank/DDBJ databases">
        <title>Genomic analyses of argali, domestic sheep and their hybrids provide insights into chromosomal evolution, heterosis and genetic basis of agronomic traits.</title>
        <authorList>
            <person name="Li M."/>
        </authorList>
    </citation>
    <scope>NUCLEOTIDE SEQUENCE</scope>
    <source>
        <strain evidence="1">F1 hybrid</strain>
    </source>
</reference>
<dbReference type="Proteomes" id="UP001057279">
    <property type="component" value="Linkage Group LG01"/>
</dbReference>
<evidence type="ECO:0000313" key="2">
    <source>
        <dbReference type="Proteomes" id="UP001057279"/>
    </source>
</evidence>